<gene>
    <name evidence="2" type="ORF">HNP95_001034</name>
    <name evidence="1" type="ORF">MMJJ_04950</name>
</gene>
<sequence length="52" mass="5812">MGLIKMDPKDFQIICKKCGSTNVRVDVIYRAASTTVGLECRDCTNEETEDGR</sequence>
<dbReference type="AlphaFoldDB" id="A0A2L1C953"/>
<evidence type="ECO:0000313" key="3">
    <source>
        <dbReference type="Proteomes" id="UP000239462"/>
    </source>
</evidence>
<dbReference type="EMBL" id="JACDUP010000002">
    <property type="protein sequence ID" value="MBA2868855.1"/>
    <property type="molecule type" value="Genomic_DNA"/>
</dbReference>
<reference evidence="3" key="1">
    <citation type="journal article" date="2018" name="Genome Announc.">
        <title>Complete Genome Sequence of the Methanococcus maripaludis Type Strain JJ (DSM 2067), a Model for Selenoprotein Synthesis in Archaea.</title>
        <authorList>
            <person name="Poehlein A."/>
            <person name="Heym D."/>
            <person name="Quitzke V."/>
            <person name="Fersch J."/>
            <person name="Daniel R."/>
            <person name="Rother M."/>
        </authorList>
    </citation>
    <scope>NUCLEOTIDE SEQUENCE [LARGE SCALE GENOMIC DNA]</scope>
    <source>
        <strain evidence="3">DSM 2067</strain>
    </source>
</reference>
<organism evidence="1 3">
    <name type="scientific">Methanococcus maripaludis</name>
    <name type="common">Methanococcus deltae</name>
    <dbReference type="NCBI Taxonomy" id="39152"/>
    <lineage>
        <taxon>Archaea</taxon>
        <taxon>Methanobacteriati</taxon>
        <taxon>Methanobacteriota</taxon>
        <taxon>Methanomada group</taxon>
        <taxon>Methanococci</taxon>
        <taxon>Methanococcales</taxon>
        <taxon>Methanococcaceae</taxon>
        <taxon>Methanococcus</taxon>
    </lineage>
</organism>
<dbReference type="EMBL" id="CP026606">
    <property type="protein sequence ID" value="AVB75912.1"/>
    <property type="molecule type" value="Genomic_DNA"/>
</dbReference>
<evidence type="ECO:0000313" key="4">
    <source>
        <dbReference type="Proteomes" id="UP000571751"/>
    </source>
</evidence>
<accession>A0A2L1C953</accession>
<evidence type="ECO:0000313" key="1">
    <source>
        <dbReference type="EMBL" id="AVB75912.1"/>
    </source>
</evidence>
<proteinExistence type="predicted"/>
<dbReference type="Proteomes" id="UP000239462">
    <property type="component" value="Chromosome"/>
</dbReference>
<reference evidence="2 4" key="3">
    <citation type="submission" date="2020-07" db="EMBL/GenBank/DDBJ databases">
        <title>Genomic Encyclopedia of Type Strains, Phase IV (KMG-V): Genome sequencing to study the core and pangenomes of soil and plant-associated prokaryotes.</title>
        <authorList>
            <person name="Whitman W."/>
        </authorList>
    </citation>
    <scope>NUCLEOTIDE SEQUENCE [LARGE SCALE GENOMIC DNA]</scope>
    <source>
        <strain evidence="2 4">C14</strain>
    </source>
</reference>
<dbReference type="Proteomes" id="UP000571751">
    <property type="component" value="Unassembled WGS sequence"/>
</dbReference>
<name>A0A2L1C953_METMI</name>
<evidence type="ECO:0000313" key="2">
    <source>
        <dbReference type="EMBL" id="MBA2868855.1"/>
    </source>
</evidence>
<protein>
    <submittedName>
        <fullName evidence="2">Zn finger protein HypA/HybF involved in hydrogenase expression</fullName>
    </submittedName>
</protein>
<reference evidence="1" key="2">
    <citation type="submission" date="2018-02" db="EMBL/GenBank/DDBJ databases">
        <title>Complete genome sequence of the Methanococcus maripaludis type strain JJ (DSM 2067), a model for selenoprotein synthesis in Archaea.</title>
        <authorList>
            <person name="Poehlein A."/>
            <person name="Heym D."/>
            <person name="Quitzke V."/>
            <person name="Fersch J."/>
            <person name="Daniel R."/>
            <person name="Rother M."/>
        </authorList>
    </citation>
    <scope>NUCLEOTIDE SEQUENCE [LARGE SCALE GENOMIC DNA]</scope>
    <source>
        <strain evidence="1">DSM 2067</strain>
    </source>
</reference>
<dbReference type="KEGG" id="mmad:MMJJ_04950"/>